<dbReference type="AlphaFoldDB" id="A0A3S4BJZ0"/>
<reference evidence="2 3" key="1">
    <citation type="submission" date="2018-04" db="EMBL/GenBank/DDBJ databases">
        <authorList>
            <person name="Huttner S."/>
            <person name="Dainat J."/>
        </authorList>
    </citation>
    <scope>NUCLEOTIDE SEQUENCE [LARGE SCALE GENOMIC DNA]</scope>
</reference>
<protein>
    <submittedName>
        <fullName evidence="2">23851da4-fc46-4281-b73b-c3f7d707e907</fullName>
    </submittedName>
</protein>
<feature type="compositionally biased region" description="Basic and acidic residues" evidence="1">
    <location>
        <begin position="658"/>
        <end position="669"/>
    </location>
</feature>
<feature type="compositionally biased region" description="Low complexity" evidence="1">
    <location>
        <begin position="336"/>
        <end position="356"/>
    </location>
</feature>
<feature type="region of interest" description="Disordered" evidence="1">
    <location>
        <begin position="240"/>
        <end position="265"/>
    </location>
</feature>
<dbReference type="Proteomes" id="UP000289323">
    <property type="component" value="Unassembled WGS sequence"/>
</dbReference>
<name>A0A3S4BJZ0_9PEZI</name>
<feature type="region of interest" description="Disordered" evidence="1">
    <location>
        <begin position="650"/>
        <end position="669"/>
    </location>
</feature>
<feature type="region of interest" description="Disordered" evidence="1">
    <location>
        <begin position="328"/>
        <end position="378"/>
    </location>
</feature>
<accession>A0A3S4BJZ0</accession>
<evidence type="ECO:0000256" key="1">
    <source>
        <dbReference type="SAM" id="MobiDB-lite"/>
    </source>
</evidence>
<evidence type="ECO:0000313" key="3">
    <source>
        <dbReference type="Proteomes" id="UP000289323"/>
    </source>
</evidence>
<feature type="compositionally biased region" description="Basic and acidic residues" evidence="1">
    <location>
        <begin position="249"/>
        <end position="265"/>
    </location>
</feature>
<evidence type="ECO:0000313" key="2">
    <source>
        <dbReference type="EMBL" id="SPQ22221.1"/>
    </source>
</evidence>
<gene>
    <name evidence="2" type="ORF">TT172_LOCUS4640</name>
</gene>
<dbReference type="EMBL" id="OUUZ01000008">
    <property type="protein sequence ID" value="SPQ22221.1"/>
    <property type="molecule type" value="Genomic_DNA"/>
</dbReference>
<feature type="region of interest" description="Disordered" evidence="1">
    <location>
        <begin position="26"/>
        <end position="78"/>
    </location>
</feature>
<proteinExistence type="predicted"/>
<organism evidence="2 3">
    <name type="scientific">Thermothielavioides terrestris</name>
    <dbReference type="NCBI Taxonomy" id="2587410"/>
    <lineage>
        <taxon>Eukaryota</taxon>
        <taxon>Fungi</taxon>
        <taxon>Dikarya</taxon>
        <taxon>Ascomycota</taxon>
        <taxon>Pezizomycotina</taxon>
        <taxon>Sordariomycetes</taxon>
        <taxon>Sordariomycetidae</taxon>
        <taxon>Sordariales</taxon>
        <taxon>Chaetomiaceae</taxon>
        <taxon>Thermothielavioides</taxon>
    </lineage>
</organism>
<feature type="region of interest" description="Disordered" evidence="1">
    <location>
        <begin position="273"/>
        <end position="292"/>
    </location>
</feature>
<sequence>MAGYVKQTSSAGKAARTILCGLKINTSPLDTAQPDAKSPAMASTDWRRRAAAVSAPETSAKKPLQRSKESCDGSYDQPSQFRLRLDKSFSGLDQYRHTNKRQAPWEAVLSAPAWPMSPSSPSVSADERHNVINIRLWSVNPITTSVNGEDIAIPNRFALDIVPVHPDAPGFVVGELRPLNGSVTSFRTSSEDSEKLLAELRGLVGCPQCGCALANPTSNEQHGFSPPARPRDVTDATISSAFGSSQSDTETHSRQERMEPPNDEERRFQTLLKRLQQPPSTRRIGGMASNSRPFVDPAIVAMKVKETAGNRQSNEATSDCEALHLDNRGGELQPQSADSGYASNSSGNSSSDRSAALGASPLNGPISTPKEPLAGSDRVKTLNPTAAEFKSTRQDDVVRCLSPKKFSRPPLTNIFPNVIPSHPPLAQPVVHESALPLLSPAGGGSTVPGHGSLGGVENWPTIGSAVFAESLRYVRPGAMNGIVPNGLASISTPPQHIIAPAQLGVASMNGPALEANLPLTSVFHTFPPAPASSLPAYAHTQAAGLHSFLPGTVPLGRLPQQQAGHVVNGKPSRPYFPVTTKPRDHDPVKQQLYEAYLEWRKANEPGYHLKCKMRQAQRVMRQYQLQQDKSASREPAGWKAVKEQAKAAVGAAAAAAAAEKRRQQESVREELRVKVKELSQNSKKGSGEGKQ</sequence>